<evidence type="ECO:0000313" key="3">
    <source>
        <dbReference type="Proteomes" id="UP001165306"/>
    </source>
</evidence>
<comment type="caution">
    <text evidence="2">The sequence shown here is derived from an EMBL/GenBank/DDBJ whole genome shotgun (WGS) entry which is preliminary data.</text>
</comment>
<accession>A0AA42B9K1</accession>
<feature type="chain" id="PRO_5041318083" evidence="1">
    <location>
        <begin position="27"/>
        <end position="547"/>
    </location>
</feature>
<keyword evidence="3" id="KW-1185">Reference proteome</keyword>
<protein>
    <submittedName>
        <fullName evidence="2">ScyD/ScyE family protein</fullName>
    </submittedName>
</protein>
<dbReference type="EMBL" id="JAMSLR010000002">
    <property type="protein sequence ID" value="MCM8748427.1"/>
    <property type="molecule type" value="Genomic_DNA"/>
</dbReference>
<reference evidence="2" key="1">
    <citation type="submission" date="2022-06" db="EMBL/GenBank/DDBJ databases">
        <title>CFH 74404 Thermomicrobiaceae sp.</title>
        <authorList>
            <person name="Ming H."/>
            <person name="Li W.-J."/>
            <person name="Zhao Z."/>
        </authorList>
    </citation>
    <scope>NUCLEOTIDE SEQUENCE</scope>
    <source>
        <strain evidence="2">CFH 74404</strain>
    </source>
</reference>
<name>A0AA42B9K1_9BACT</name>
<feature type="signal peptide" evidence="1">
    <location>
        <begin position="1"/>
        <end position="26"/>
    </location>
</feature>
<dbReference type="AlphaFoldDB" id="A0AA42B9K1"/>
<keyword evidence="1" id="KW-0732">Signal</keyword>
<dbReference type="InterPro" id="IPR048031">
    <property type="entry name" value="ScyD/ScyE-like"/>
</dbReference>
<dbReference type="RefSeq" id="WP_284056205.1">
    <property type="nucleotide sequence ID" value="NZ_JAMSLR010000002.1"/>
</dbReference>
<proteinExistence type="predicted"/>
<evidence type="ECO:0000256" key="1">
    <source>
        <dbReference type="SAM" id="SignalP"/>
    </source>
</evidence>
<dbReference type="SUPFAM" id="SSF63829">
    <property type="entry name" value="Calcium-dependent phosphotriesterase"/>
    <property type="match status" value="1"/>
</dbReference>
<evidence type="ECO:0000313" key="2">
    <source>
        <dbReference type="EMBL" id="MCM8748427.1"/>
    </source>
</evidence>
<dbReference type="Proteomes" id="UP001165306">
    <property type="component" value="Unassembled WGS sequence"/>
</dbReference>
<gene>
    <name evidence="2" type="ORF">NET02_04655</name>
</gene>
<organism evidence="2 3">
    <name type="scientific">Thermalbibacter longus</name>
    <dbReference type="NCBI Taxonomy" id="2951981"/>
    <lineage>
        <taxon>Bacteria</taxon>
        <taxon>Pseudomonadati</taxon>
        <taxon>Thermomicrobiota</taxon>
        <taxon>Thermomicrobia</taxon>
        <taxon>Thermomicrobiales</taxon>
        <taxon>Thermomicrobiaceae</taxon>
        <taxon>Thermalbibacter</taxon>
    </lineage>
</organism>
<dbReference type="NCBIfam" id="NF033206">
    <property type="entry name" value="ScyE_fam"/>
    <property type="match status" value="1"/>
</dbReference>
<sequence length="547" mass="57620">MSKRLASILALALLAGALGGSATASAQTTEPSEPIAGCTYFAETGHNLCAGFRAYWERYGGLALFGYPITEEFSENGVTMQYFERARFEWHPGAWPERWDVLLGRLGAELTAERQDEAAFQEAEPRPGAVYFAETGHNLSAGFRAYWERFGGLAIFGYPISEEFVEGDLVVQYFERARFEWHPGAWPERYDVLLGRLGVERLTVPAFEAVAEELDNPRGLTFGPDGALYVAEAGRGGEGPCVAGPEGNEVCYGPSGALTRIADGLQERVATGLPSLAQADGGSALGPHDIAVRSDGSLVAVIGLGANPAVRNQLGEAGANFGLLVSIDEEGGWTAIADLAAYEAANDPDGAGPDSNPYAVLVEPDRYIVVDAGANALLAVTADGSISTLAVFPPQEVDAPPFLDVPPGTKIPAQSVPTTVVKGPDGAYYVGELTGFPFPPGMARIWRVVPGEEPEVWTTGFTNIIDLAFGPDGSLYVLEIAANGLLAAEQGDIFGALIRIAPNGERTTLVNQGLVFPSGLAIGPDGRIYVSANGTSAAEGQVVRIEP</sequence>
<dbReference type="InterPro" id="IPR011042">
    <property type="entry name" value="6-blade_b-propeller_TolB-like"/>
</dbReference>
<dbReference type="Gene3D" id="2.120.10.30">
    <property type="entry name" value="TolB, C-terminal domain"/>
    <property type="match status" value="1"/>
</dbReference>